<keyword evidence="3" id="KW-0731">Sigma factor</keyword>
<dbReference type="InterPro" id="IPR013249">
    <property type="entry name" value="RNA_pol_sigma70_r4_t2"/>
</dbReference>
<reference evidence="9" key="1">
    <citation type="submission" date="2016-10" db="EMBL/GenBank/DDBJ databases">
        <authorList>
            <person name="Varghese N."/>
            <person name="Submissions S."/>
        </authorList>
    </citation>
    <scope>NUCLEOTIDE SEQUENCE [LARGE SCALE GENOMIC DNA]</scope>
    <source>
        <strain evidence="9">IBRC-M 10761</strain>
    </source>
</reference>
<feature type="domain" description="RNA polymerase sigma-70 region 2" evidence="6">
    <location>
        <begin position="18"/>
        <end position="83"/>
    </location>
</feature>
<dbReference type="InterPro" id="IPR036388">
    <property type="entry name" value="WH-like_DNA-bd_sf"/>
</dbReference>
<sequence>MKNQSKQASRQATVSEWVAAHGDYLFSWAYHKTGNREVAEDLVQEVFLAAVKNFEGFQEKSSPKTWLLKILNHKIIDHYRKAAKKTIHLDDQALQFTDSFFNANGNWKANGLEEAWSNETHLLDDPAFNDVMNVCMEDLPPRWRLAVISKYIFDKETLEICQELEISKTNYWQVLHRAKLLLKKCLEVNWFGAN</sequence>
<dbReference type="STRING" id="1416801.SAMN05192553_102450"/>
<name>A0A1H6WG09_9BACT</name>
<keyword evidence="2" id="KW-0805">Transcription regulation</keyword>
<dbReference type="InterPro" id="IPR013325">
    <property type="entry name" value="RNA_pol_sigma_r2"/>
</dbReference>
<dbReference type="InterPro" id="IPR039425">
    <property type="entry name" value="RNA_pol_sigma-70-like"/>
</dbReference>
<dbReference type="GO" id="GO:0016987">
    <property type="term" value="F:sigma factor activity"/>
    <property type="evidence" value="ECO:0007669"/>
    <property type="project" value="UniProtKB-KW"/>
</dbReference>
<dbReference type="Pfam" id="PF08281">
    <property type="entry name" value="Sigma70_r4_2"/>
    <property type="match status" value="1"/>
</dbReference>
<evidence type="ECO:0000313" key="9">
    <source>
        <dbReference type="Proteomes" id="UP000199403"/>
    </source>
</evidence>
<keyword evidence="9" id="KW-1185">Reference proteome</keyword>
<evidence type="ECO:0000256" key="2">
    <source>
        <dbReference type="ARBA" id="ARBA00023015"/>
    </source>
</evidence>
<protein>
    <submittedName>
        <fullName evidence="8">RNA polymerase sigma-70 factor, ECF subfamily</fullName>
    </submittedName>
</protein>
<dbReference type="Gene3D" id="1.10.1740.10">
    <property type="match status" value="1"/>
</dbReference>
<dbReference type="InterPro" id="IPR013324">
    <property type="entry name" value="RNA_pol_sigma_r3/r4-like"/>
</dbReference>
<keyword evidence="5" id="KW-0804">Transcription</keyword>
<evidence type="ECO:0000256" key="5">
    <source>
        <dbReference type="ARBA" id="ARBA00023163"/>
    </source>
</evidence>
<dbReference type="OrthoDB" id="9782108at2"/>
<organism evidence="8 9">
    <name type="scientific">Cyclobacterium xiamenense</name>
    <dbReference type="NCBI Taxonomy" id="1297121"/>
    <lineage>
        <taxon>Bacteria</taxon>
        <taxon>Pseudomonadati</taxon>
        <taxon>Bacteroidota</taxon>
        <taxon>Cytophagia</taxon>
        <taxon>Cytophagales</taxon>
        <taxon>Cyclobacteriaceae</taxon>
        <taxon>Cyclobacterium</taxon>
    </lineage>
</organism>
<keyword evidence="4" id="KW-0238">DNA-binding</keyword>
<dbReference type="GO" id="GO:0003677">
    <property type="term" value="F:DNA binding"/>
    <property type="evidence" value="ECO:0007669"/>
    <property type="project" value="UniProtKB-KW"/>
</dbReference>
<dbReference type="Gene3D" id="1.10.10.10">
    <property type="entry name" value="Winged helix-like DNA-binding domain superfamily/Winged helix DNA-binding domain"/>
    <property type="match status" value="1"/>
</dbReference>
<evidence type="ECO:0000259" key="7">
    <source>
        <dbReference type="Pfam" id="PF08281"/>
    </source>
</evidence>
<accession>A0A1H6WG09</accession>
<comment type="similarity">
    <text evidence="1">Belongs to the sigma-70 factor family. ECF subfamily.</text>
</comment>
<dbReference type="Proteomes" id="UP000199403">
    <property type="component" value="Unassembled WGS sequence"/>
</dbReference>
<dbReference type="GO" id="GO:0006352">
    <property type="term" value="P:DNA-templated transcription initiation"/>
    <property type="evidence" value="ECO:0007669"/>
    <property type="project" value="InterPro"/>
</dbReference>
<dbReference type="SUPFAM" id="SSF88659">
    <property type="entry name" value="Sigma3 and sigma4 domains of RNA polymerase sigma factors"/>
    <property type="match status" value="1"/>
</dbReference>
<gene>
    <name evidence="8" type="ORF">SAMN05192553_102450</name>
</gene>
<dbReference type="PANTHER" id="PTHR43133">
    <property type="entry name" value="RNA POLYMERASE ECF-TYPE SIGMA FACTO"/>
    <property type="match status" value="1"/>
</dbReference>
<evidence type="ECO:0000259" key="6">
    <source>
        <dbReference type="Pfam" id="PF04542"/>
    </source>
</evidence>
<evidence type="ECO:0000256" key="3">
    <source>
        <dbReference type="ARBA" id="ARBA00023082"/>
    </source>
</evidence>
<dbReference type="PANTHER" id="PTHR43133:SF8">
    <property type="entry name" value="RNA POLYMERASE SIGMA FACTOR HI_1459-RELATED"/>
    <property type="match status" value="1"/>
</dbReference>
<dbReference type="EMBL" id="FNZH01000002">
    <property type="protein sequence ID" value="SEJ11442.1"/>
    <property type="molecule type" value="Genomic_DNA"/>
</dbReference>
<dbReference type="Pfam" id="PF04542">
    <property type="entry name" value="Sigma70_r2"/>
    <property type="match status" value="1"/>
</dbReference>
<evidence type="ECO:0000256" key="4">
    <source>
        <dbReference type="ARBA" id="ARBA00023125"/>
    </source>
</evidence>
<dbReference type="InterPro" id="IPR014284">
    <property type="entry name" value="RNA_pol_sigma-70_dom"/>
</dbReference>
<dbReference type="InterPro" id="IPR007627">
    <property type="entry name" value="RNA_pol_sigma70_r2"/>
</dbReference>
<evidence type="ECO:0000313" key="8">
    <source>
        <dbReference type="EMBL" id="SEJ11442.1"/>
    </source>
</evidence>
<dbReference type="NCBIfam" id="TIGR02937">
    <property type="entry name" value="sigma70-ECF"/>
    <property type="match status" value="1"/>
</dbReference>
<dbReference type="AlphaFoldDB" id="A0A1H6WG09"/>
<feature type="domain" description="RNA polymerase sigma factor 70 region 4 type 2" evidence="7">
    <location>
        <begin position="135"/>
        <end position="181"/>
    </location>
</feature>
<evidence type="ECO:0000256" key="1">
    <source>
        <dbReference type="ARBA" id="ARBA00010641"/>
    </source>
</evidence>
<proteinExistence type="inferred from homology"/>
<dbReference type="SUPFAM" id="SSF88946">
    <property type="entry name" value="Sigma2 domain of RNA polymerase sigma factors"/>
    <property type="match status" value="1"/>
</dbReference>